<accession>A0ABU2YJ38</accession>
<dbReference type="Proteomes" id="UP001259492">
    <property type="component" value="Unassembled WGS sequence"/>
</dbReference>
<keyword evidence="2" id="KW-1185">Reference proteome</keyword>
<evidence type="ECO:0000313" key="1">
    <source>
        <dbReference type="EMBL" id="MDT0558189.1"/>
    </source>
</evidence>
<proteinExistence type="predicted"/>
<gene>
    <name evidence="1" type="ORF">RM697_06005</name>
</gene>
<organism evidence="1 2">
    <name type="scientific">Microcosmobacter mediterraneus</name>
    <dbReference type="NCBI Taxonomy" id="3075607"/>
    <lineage>
        <taxon>Bacteria</taxon>
        <taxon>Pseudomonadati</taxon>
        <taxon>Bacteroidota</taxon>
        <taxon>Flavobacteriia</taxon>
        <taxon>Flavobacteriales</taxon>
        <taxon>Flavobacteriaceae</taxon>
        <taxon>Microcosmobacter</taxon>
    </lineage>
</organism>
<dbReference type="EMBL" id="JAVRIA010000002">
    <property type="protein sequence ID" value="MDT0558189.1"/>
    <property type="molecule type" value="Genomic_DNA"/>
</dbReference>
<protein>
    <submittedName>
        <fullName evidence="1">SusF/SusE family outer membrane protein</fullName>
    </submittedName>
</protein>
<reference evidence="1 2" key="1">
    <citation type="submission" date="2023-09" db="EMBL/GenBank/DDBJ databases">
        <authorList>
            <person name="Rey-Velasco X."/>
        </authorList>
    </citation>
    <scope>NUCLEOTIDE SEQUENCE [LARGE SCALE GENOMIC DNA]</scope>
    <source>
        <strain evidence="1 2">W332</strain>
    </source>
</reference>
<dbReference type="Gene3D" id="2.60.40.3620">
    <property type="match status" value="1"/>
</dbReference>
<sequence>MKLIDSLIYHPLKVNRELLPFYVFYSQIKPSDQFKSEVNFYLDNLEFDTNNLKESNLIKNISSYGSQVQTDYFNDNEANFIAPFLKEINVANPVLIFGFSALNNFSSVNNSFFNIQHQEQMLELIQTESFRNALISTNRQNELILIFISDYMDDIYYNMKSVKDYEPGVKLFYNNVGVLGSATTNGWEKSIPMTLIDAKLNIWEIKIVLKEGGVKFRTNESWTTNWGGETFPKGECIYFGDNIEVKEAGYYHIRLDLLKKNYQFIPIEND</sequence>
<comment type="caution">
    <text evidence="1">The sequence shown here is derived from an EMBL/GenBank/DDBJ whole genome shotgun (WGS) entry which is preliminary data.</text>
</comment>
<name>A0ABU2YJ38_9FLAO</name>
<evidence type="ECO:0000313" key="2">
    <source>
        <dbReference type="Proteomes" id="UP001259492"/>
    </source>
</evidence>